<dbReference type="EMBL" id="OZ019911">
    <property type="protein sequence ID" value="CAK9213231.1"/>
    <property type="molecule type" value="Genomic_DNA"/>
</dbReference>
<dbReference type="SUPFAM" id="SSF48452">
    <property type="entry name" value="TPR-like"/>
    <property type="match status" value="3"/>
</dbReference>
<dbReference type="InterPro" id="IPR052628">
    <property type="entry name" value="CFAP70"/>
</dbReference>
<sequence>MEVAAAATHTKDDAVAAASSLTGDVTDVAGTVAVDIDAYQEGEEESSIKVEIVAALNLWLSEASEQKSKVGFSIKFPGEPADQKADEQQTAEIAGYPPDEEPKLKGFPCTPSSSAPPPPPLPNPESGATTTSPPVPPKPANFTMGTTPLVREFQRLPEYLLCHKLLQEKMVILLYWISASGTAKTTLGMTTVDLAGLLSLNGNSLDILSPVIAYVEPPGAAGTTPAAGAKKGAKAAPAAPPVKKAAAPPEKGKKGGPAAAPIAPIVEVTPALLPEAKLKIKMSTSIPLLSHIDRKEGFVMEIGPIMVRKLPPKVKDFGTAEAAPDPFAYSCGFSIPGMSGKWWESLTCFETAEKTDLAIFKAASGAVEMEEVTYSKEREPPVDKAAGPRELKTLLFGENLKDPFPKPKPFVDEYGYPPAPEVIKEMQAVIRWKESVRRFLPSAGANELRAKIKKKIQFKGELARYVKQESFDMFSDPYFKRYHSSFQLDLLIFQEKEGLKETTIACPLQDHATPDDAVAGGDPSICPPDTRAPSKKVKAIEDDVDPPPPTAVTLAKSKVDPKAKIEVQAALQWPNAWKTADSVIFVTIKTSLPIEPVWKAPPEPELQLKDVIPPRLKAPNIYDTLKIAMEKFREFVVIAATDISLLHQRVVGGEVFEETIAATEQQSTNKSRIESKAEIRKQVAQELRRSGAWQQMREEMKSRVFKVASEKFKTGKKDAMTSGKFEFCNALYVKLMEEIHASLADLFFKRQRASLPLGSMDEKLSSPREKKLFLLRKLADEYEYDGDYRSANRMHQERLLGKMVHDPDIWFEYGCYCMRVKDNAGRPKDQGKAEECFREALTLDNNHLLSLLALGSLMWHRNYLTKAEVLLRSAIELHPEQEFIPWCILSRIHQVQGQKENMNSCLKKTELLYKSARENHNLYSTPHILTSSLLKFPFSAAYLFLKEMGEPSTALIDTSLLFLDLHLPKEAIQILELECDMFSTAFDNKWAQAKANELLMDYKLGEVWLRENLSITKDEPMSWLLMGHNRYISGQFAEALEAYEQHLRYQGKKAIYPYVHLDMGNCHLQLKNYKAAKEVFLKACTTCPTVSTWLGAGIAFFRMREFKQAEIALVEGNHIDNKNQKVWAYLTLICLALERFNEAETAFQQMQKLELTNVTLLLEIADAFEKVGNYRDMEVTIMAALKEEQGRVSAGFKLAELFLHQGKLECSKIEYEKILELDSITSIERKFADSKVVEIQTLAFEANQPVSARRVTV</sequence>
<reference evidence="4" key="1">
    <citation type="submission" date="2024-02" db="EMBL/GenBank/DDBJ databases">
        <authorList>
            <consortium name="ELIXIR-Norway"/>
            <consortium name="Elixir Norway"/>
        </authorList>
    </citation>
    <scope>NUCLEOTIDE SEQUENCE</scope>
</reference>
<gene>
    <name evidence="4" type="ORF">CSSPTR1EN2_LOCUS11633</name>
</gene>
<feature type="region of interest" description="Disordered" evidence="3">
    <location>
        <begin position="223"/>
        <end position="258"/>
    </location>
</feature>
<accession>A0ABP0U597</accession>
<feature type="compositionally biased region" description="Pro residues" evidence="3">
    <location>
        <begin position="114"/>
        <end position="123"/>
    </location>
</feature>
<dbReference type="InterPro" id="IPR011990">
    <property type="entry name" value="TPR-like_helical_dom_sf"/>
</dbReference>
<feature type="region of interest" description="Disordered" evidence="3">
    <location>
        <begin position="95"/>
        <end position="143"/>
    </location>
</feature>
<evidence type="ECO:0000256" key="1">
    <source>
        <dbReference type="ARBA" id="ARBA00022737"/>
    </source>
</evidence>
<protein>
    <submittedName>
        <fullName evidence="4">Uncharacterized protein</fullName>
    </submittedName>
</protein>
<evidence type="ECO:0000313" key="4">
    <source>
        <dbReference type="EMBL" id="CAK9213231.1"/>
    </source>
</evidence>
<proteinExistence type="predicted"/>
<feature type="compositionally biased region" description="Low complexity" evidence="3">
    <location>
        <begin position="223"/>
        <end position="249"/>
    </location>
</feature>
<evidence type="ECO:0000256" key="2">
    <source>
        <dbReference type="ARBA" id="ARBA00022803"/>
    </source>
</evidence>
<organism evidence="4 5">
    <name type="scientific">Sphagnum troendelagicum</name>
    <dbReference type="NCBI Taxonomy" id="128251"/>
    <lineage>
        <taxon>Eukaryota</taxon>
        <taxon>Viridiplantae</taxon>
        <taxon>Streptophyta</taxon>
        <taxon>Embryophyta</taxon>
        <taxon>Bryophyta</taxon>
        <taxon>Sphagnophytina</taxon>
        <taxon>Sphagnopsida</taxon>
        <taxon>Sphagnales</taxon>
        <taxon>Sphagnaceae</taxon>
        <taxon>Sphagnum</taxon>
    </lineage>
</organism>
<evidence type="ECO:0000256" key="3">
    <source>
        <dbReference type="SAM" id="MobiDB-lite"/>
    </source>
</evidence>
<name>A0ABP0U597_9BRYO</name>
<dbReference type="PANTHER" id="PTHR44314:SF1">
    <property type="entry name" value="CILIA- AND FLAGELLA-ASSOCIATED PROTEIN 70"/>
    <property type="match status" value="1"/>
</dbReference>
<dbReference type="PANTHER" id="PTHR44314">
    <property type="entry name" value="CILIA- AND FLAGELLA-ASSOCIATED PROTEIN 70"/>
    <property type="match status" value="1"/>
</dbReference>
<dbReference type="SMART" id="SM00028">
    <property type="entry name" value="TPR"/>
    <property type="match status" value="5"/>
</dbReference>
<dbReference type="Gene3D" id="1.25.40.10">
    <property type="entry name" value="Tetratricopeptide repeat domain"/>
    <property type="match status" value="2"/>
</dbReference>
<dbReference type="Proteomes" id="UP001497512">
    <property type="component" value="Chromosome 19"/>
</dbReference>
<keyword evidence="5" id="KW-1185">Reference proteome</keyword>
<keyword evidence="1" id="KW-0677">Repeat</keyword>
<dbReference type="Pfam" id="PF13432">
    <property type="entry name" value="TPR_16"/>
    <property type="match status" value="1"/>
</dbReference>
<dbReference type="InterPro" id="IPR019734">
    <property type="entry name" value="TPR_rpt"/>
</dbReference>
<keyword evidence="2" id="KW-0802">TPR repeat</keyword>
<evidence type="ECO:0000313" key="5">
    <source>
        <dbReference type="Proteomes" id="UP001497512"/>
    </source>
</evidence>